<sequence length="69" mass="7671">MQEFGKVFVCYVQGRRESPWSMVVLNMTQEAAPSSQPRDLTVVPVEGNPTTVNLNWQPPRQPNGAITGQ</sequence>
<keyword evidence="4" id="KW-1185">Reference proteome</keyword>
<protein>
    <recommendedName>
        <fullName evidence="2">Fibronectin type-III domain-containing protein</fullName>
    </recommendedName>
</protein>
<feature type="region of interest" description="Disordered" evidence="1">
    <location>
        <begin position="32"/>
        <end position="69"/>
    </location>
</feature>
<dbReference type="EMBL" id="JARBHB010000014">
    <property type="protein sequence ID" value="KAJ8868420.1"/>
    <property type="molecule type" value="Genomic_DNA"/>
</dbReference>
<dbReference type="InterPro" id="IPR003961">
    <property type="entry name" value="FN3_dom"/>
</dbReference>
<comment type="caution">
    <text evidence="3">The sequence shown here is derived from an EMBL/GenBank/DDBJ whole genome shotgun (WGS) entry which is preliminary data.</text>
</comment>
<gene>
    <name evidence="3" type="ORF">PR048_029936</name>
</gene>
<proteinExistence type="predicted"/>
<dbReference type="PROSITE" id="PS50853">
    <property type="entry name" value="FN3"/>
    <property type="match status" value="1"/>
</dbReference>
<reference evidence="3 4" key="1">
    <citation type="submission" date="2023-02" db="EMBL/GenBank/DDBJ databases">
        <title>LHISI_Scaffold_Assembly.</title>
        <authorList>
            <person name="Stuart O.P."/>
            <person name="Cleave R."/>
            <person name="Magrath M.J.L."/>
            <person name="Mikheyev A.S."/>
        </authorList>
    </citation>
    <scope>NUCLEOTIDE SEQUENCE [LARGE SCALE GENOMIC DNA]</scope>
    <source>
        <strain evidence="3">Daus_M_001</strain>
        <tissue evidence="3">Leg muscle</tissue>
    </source>
</reference>
<evidence type="ECO:0000259" key="2">
    <source>
        <dbReference type="PROSITE" id="PS50853"/>
    </source>
</evidence>
<feature type="compositionally biased region" description="Polar residues" evidence="1">
    <location>
        <begin position="48"/>
        <end position="69"/>
    </location>
</feature>
<dbReference type="Gene3D" id="2.60.40.10">
    <property type="entry name" value="Immunoglobulins"/>
    <property type="match status" value="1"/>
</dbReference>
<organism evidence="3 4">
    <name type="scientific">Dryococelus australis</name>
    <dbReference type="NCBI Taxonomy" id="614101"/>
    <lineage>
        <taxon>Eukaryota</taxon>
        <taxon>Metazoa</taxon>
        <taxon>Ecdysozoa</taxon>
        <taxon>Arthropoda</taxon>
        <taxon>Hexapoda</taxon>
        <taxon>Insecta</taxon>
        <taxon>Pterygota</taxon>
        <taxon>Neoptera</taxon>
        <taxon>Polyneoptera</taxon>
        <taxon>Phasmatodea</taxon>
        <taxon>Verophasmatodea</taxon>
        <taxon>Anareolatae</taxon>
        <taxon>Phasmatidae</taxon>
        <taxon>Eurycanthinae</taxon>
        <taxon>Dryococelus</taxon>
    </lineage>
</organism>
<evidence type="ECO:0000313" key="4">
    <source>
        <dbReference type="Proteomes" id="UP001159363"/>
    </source>
</evidence>
<accession>A0ABQ9G7J1</accession>
<dbReference type="SUPFAM" id="SSF49265">
    <property type="entry name" value="Fibronectin type III"/>
    <property type="match status" value="1"/>
</dbReference>
<dbReference type="CDD" id="cd00063">
    <property type="entry name" value="FN3"/>
    <property type="match status" value="1"/>
</dbReference>
<name>A0ABQ9G7J1_9NEOP</name>
<feature type="domain" description="Fibronectin type-III" evidence="2">
    <location>
        <begin position="36"/>
        <end position="69"/>
    </location>
</feature>
<dbReference type="Proteomes" id="UP001159363">
    <property type="component" value="Chromosome 13"/>
</dbReference>
<evidence type="ECO:0000313" key="3">
    <source>
        <dbReference type="EMBL" id="KAJ8868420.1"/>
    </source>
</evidence>
<evidence type="ECO:0000256" key="1">
    <source>
        <dbReference type="SAM" id="MobiDB-lite"/>
    </source>
</evidence>
<dbReference type="InterPro" id="IPR036116">
    <property type="entry name" value="FN3_sf"/>
</dbReference>
<dbReference type="InterPro" id="IPR013783">
    <property type="entry name" value="Ig-like_fold"/>
</dbReference>